<evidence type="ECO:0000313" key="3">
    <source>
        <dbReference type="Proteomes" id="UP000005316"/>
    </source>
</evidence>
<name>F9DQW1_9BACL</name>
<dbReference type="GO" id="GO:0015128">
    <property type="term" value="F:gluconate transmembrane transporter activity"/>
    <property type="evidence" value="ECO:0007669"/>
    <property type="project" value="InterPro"/>
</dbReference>
<dbReference type="InterPro" id="IPR003474">
    <property type="entry name" value="Glcn_transporter"/>
</dbReference>
<feature type="transmembrane region" description="Helical" evidence="1">
    <location>
        <begin position="190"/>
        <end position="211"/>
    </location>
</feature>
<keyword evidence="1" id="KW-1133">Transmembrane helix</keyword>
<dbReference type="Pfam" id="PF02447">
    <property type="entry name" value="GntP_permease"/>
    <property type="match status" value="1"/>
</dbReference>
<protein>
    <submittedName>
        <fullName evidence="2">Gluconate:H+ symporter family transporter GntP</fullName>
    </submittedName>
</protein>
<feature type="transmembrane region" description="Helical" evidence="1">
    <location>
        <begin position="240"/>
        <end position="258"/>
    </location>
</feature>
<gene>
    <name evidence="2" type="primary">gntP</name>
    <name evidence="2" type="ORF">HMPREF9372_1191</name>
</gene>
<comment type="caution">
    <text evidence="2">The sequence shown here is derived from an EMBL/GenBank/DDBJ whole genome shotgun (WGS) entry which is preliminary data.</text>
</comment>
<keyword evidence="1" id="KW-0472">Membrane</keyword>
<dbReference type="PANTHER" id="PTHR30354:SF7">
    <property type="entry name" value="BLL7963 PROTEIN"/>
    <property type="match status" value="1"/>
</dbReference>
<dbReference type="GO" id="GO:0005886">
    <property type="term" value="C:plasma membrane"/>
    <property type="evidence" value="ECO:0007669"/>
    <property type="project" value="TreeGrafter"/>
</dbReference>
<feature type="transmembrane region" description="Helical" evidence="1">
    <location>
        <begin position="38"/>
        <end position="57"/>
    </location>
</feature>
<feature type="transmembrane region" description="Helical" evidence="1">
    <location>
        <begin position="420"/>
        <end position="442"/>
    </location>
</feature>
<feature type="transmembrane region" description="Helical" evidence="1">
    <location>
        <begin position="15"/>
        <end position="32"/>
    </location>
</feature>
<dbReference type="EMBL" id="AFPZ01000030">
    <property type="protein sequence ID" value="EGQ26800.1"/>
    <property type="molecule type" value="Genomic_DNA"/>
</dbReference>
<reference evidence="2 3" key="1">
    <citation type="submission" date="2011-04" db="EMBL/GenBank/DDBJ databases">
        <authorList>
            <person name="Muzny D."/>
            <person name="Qin X."/>
            <person name="Deng J."/>
            <person name="Jiang H."/>
            <person name="Liu Y."/>
            <person name="Qu J."/>
            <person name="Song X.-Z."/>
            <person name="Zhang L."/>
            <person name="Thornton R."/>
            <person name="Coyle M."/>
            <person name="Francisco L."/>
            <person name="Jackson L."/>
            <person name="Javaid M."/>
            <person name="Korchina V."/>
            <person name="Kovar C."/>
            <person name="Mata R."/>
            <person name="Mathew T."/>
            <person name="Ngo R."/>
            <person name="Nguyen L."/>
            <person name="Nguyen N."/>
            <person name="Okwuonu G."/>
            <person name="Ongeri F."/>
            <person name="Pham C."/>
            <person name="Simmons D."/>
            <person name="Wilczek-Boney K."/>
            <person name="Hale W."/>
            <person name="Jakkamsetti A."/>
            <person name="Pham P."/>
            <person name="Ruth R."/>
            <person name="San Lucas F."/>
            <person name="Warren J."/>
            <person name="Zhang J."/>
            <person name="Zhao Z."/>
            <person name="Zhou C."/>
            <person name="Zhu D."/>
            <person name="Lee S."/>
            <person name="Bess C."/>
            <person name="Blankenburg K."/>
            <person name="Forbes L."/>
            <person name="Fu Q."/>
            <person name="Gubbala S."/>
            <person name="Hirani K."/>
            <person name="Jayaseelan J.C."/>
            <person name="Lara F."/>
            <person name="Munidasa M."/>
            <person name="Palculict T."/>
            <person name="Patil S."/>
            <person name="Pu L.-L."/>
            <person name="Saada N."/>
            <person name="Tang L."/>
            <person name="Weissenberger G."/>
            <person name="Zhu Y."/>
            <person name="Hemphill L."/>
            <person name="Shang Y."/>
            <person name="Youmans B."/>
            <person name="Ayvaz T."/>
            <person name="Ross M."/>
            <person name="Santibanez J."/>
            <person name="Aqrawi P."/>
            <person name="Gross S."/>
            <person name="Joshi V."/>
            <person name="Fowler G."/>
            <person name="Nazareth L."/>
            <person name="Reid J."/>
            <person name="Worley K."/>
            <person name="Petrosino J."/>
            <person name="Highlander S."/>
            <person name="Gibbs R."/>
        </authorList>
    </citation>
    <scope>NUCLEOTIDE SEQUENCE [LARGE SCALE GENOMIC DNA]</scope>
    <source>
        <strain evidence="2 3">2681</strain>
    </source>
</reference>
<feature type="transmembrane region" description="Helical" evidence="1">
    <location>
        <begin position="112"/>
        <end position="141"/>
    </location>
</feature>
<keyword evidence="1" id="KW-0812">Transmembrane</keyword>
<dbReference type="PANTHER" id="PTHR30354">
    <property type="entry name" value="GNT FAMILY GLUCONATE TRANSPORTER"/>
    <property type="match status" value="1"/>
</dbReference>
<dbReference type="HOGENOM" id="CLU_042638_1_1_9"/>
<organism evidence="2 3">
    <name type="scientific">Sporosarcina newyorkensis 2681</name>
    <dbReference type="NCBI Taxonomy" id="1027292"/>
    <lineage>
        <taxon>Bacteria</taxon>
        <taxon>Bacillati</taxon>
        <taxon>Bacillota</taxon>
        <taxon>Bacilli</taxon>
        <taxon>Bacillales</taxon>
        <taxon>Caryophanaceae</taxon>
        <taxon>Sporosarcina</taxon>
    </lineage>
</organism>
<sequence length="443" mass="47344">MTTGFGNYLVEWRRGRMLGIFIGLVLLMVLAYRGWSIIWIAPICAGIVALFGGLNLLDAYTDTYMTGFVNFAKQWFPVFMLGAIFGKLMEYSGMAHSVAIGISRIFGKERAILGVIIAASVLAYGGVSVFVVVFAVYPLAVNMFREANISRRLLPGTIVAGMMTFAMTALPGTPQIQNLIPTTYFNTTAAAAPIIGLVSSAVMVIGSILYLNRREKVLREAGEVFEEREEDLNTEQRTNYPPLILSLLPLLAVIITLNFFKWDIVISLATGIILILLISIREFKGFTKAINSGASDSVMAMINTSAAVGFGTIVRSVPGFEKLSDAILGINANPLISEAIAVNVLAGATGSASGGLGITLEALGAHYYEIATTTGPAPEAFHRIASIASGGLDSLPHNGAILTILIVTGMTHKESYKEMAVIAILFPMLSLIPAIALGMMGIY</sequence>
<dbReference type="AlphaFoldDB" id="F9DQW1"/>
<feature type="transmembrane region" description="Helical" evidence="1">
    <location>
        <begin position="78"/>
        <end position="106"/>
    </location>
</feature>
<proteinExistence type="predicted"/>
<dbReference type="eggNOG" id="COG2610">
    <property type="taxonomic scope" value="Bacteria"/>
</dbReference>
<dbReference type="Proteomes" id="UP000005316">
    <property type="component" value="Unassembled WGS sequence"/>
</dbReference>
<evidence type="ECO:0000256" key="1">
    <source>
        <dbReference type="SAM" id="Phobius"/>
    </source>
</evidence>
<feature type="transmembrane region" description="Helical" evidence="1">
    <location>
        <begin position="153"/>
        <end position="170"/>
    </location>
</feature>
<feature type="transmembrane region" description="Helical" evidence="1">
    <location>
        <begin position="264"/>
        <end position="280"/>
    </location>
</feature>
<accession>F9DQW1</accession>
<evidence type="ECO:0000313" key="2">
    <source>
        <dbReference type="EMBL" id="EGQ26800.1"/>
    </source>
</evidence>